<feature type="domain" description="ZNF598/HEL2 PAH" evidence="2">
    <location>
        <begin position="1"/>
        <end position="45"/>
    </location>
</feature>
<gene>
    <name evidence="4" type="ORF">M9458_005809</name>
</gene>
<proteinExistence type="predicted"/>
<sequence>GLIPAVQYYKSCQELLGENFNRVFNELLVLLPDTRKQQELLTAHGDFKALEKQQQGSKPKKNKKKAWQTGTTSNSLELDCQVCPTCKQVLAMKDFNTHKTLHIGDDDFPSLQAISKIIS</sequence>
<evidence type="ECO:0000313" key="4">
    <source>
        <dbReference type="EMBL" id="KAL0197269.1"/>
    </source>
</evidence>
<dbReference type="InterPro" id="IPR059042">
    <property type="entry name" value="Znf_C2H2_ZNF598"/>
</dbReference>
<feature type="non-terminal residue" evidence="4">
    <location>
        <position position="1"/>
    </location>
</feature>
<dbReference type="Proteomes" id="UP001529510">
    <property type="component" value="Unassembled WGS sequence"/>
</dbReference>
<dbReference type="Pfam" id="PF23202">
    <property type="entry name" value="PAH_ZNF598"/>
    <property type="match status" value="1"/>
</dbReference>
<reference evidence="4 5" key="1">
    <citation type="submission" date="2024-05" db="EMBL/GenBank/DDBJ databases">
        <title>Genome sequencing and assembly of Indian major carp, Cirrhinus mrigala (Hamilton, 1822).</title>
        <authorList>
            <person name="Mohindra V."/>
            <person name="Chowdhury L.M."/>
            <person name="Lal K."/>
            <person name="Jena J.K."/>
        </authorList>
    </citation>
    <scope>NUCLEOTIDE SEQUENCE [LARGE SCALE GENOMIC DNA]</scope>
    <source>
        <strain evidence="4">CM1030</strain>
        <tissue evidence="4">Blood</tissue>
    </source>
</reference>
<accession>A0ABD0RFE8</accession>
<dbReference type="InterPro" id="IPR057634">
    <property type="entry name" value="PAH_ZNF598/HEL2"/>
</dbReference>
<evidence type="ECO:0000259" key="3">
    <source>
        <dbReference type="Pfam" id="PF23208"/>
    </source>
</evidence>
<keyword evidence="5" id="KW-1185">Reference proteome</keyword>
<organism evidence="4 5">
    <name type="scientific">Cirrhinus mrigala</name>
    <name type="common">Mrigala</name>
    <dbReference type="NCBI Taxonomy" id="683832"/>
    <lineage>
        <taxon>Eukaryota</taxon>
        <taxon>Metazoa</taxon>
        <taxon>Chordata</taxon>
        <taxon>Craniata</taxon>
        <taxon>Vertebrata</taxon>
        <taxon>Euteleostomi</taxon>
        <taxon>Actinopterygii</taxon>
        <taxon>Neopterygii</taxon>
        <taxon>Teleostei</taxon>
        <taxon>Ostariophysi</taxon>
        <taxon>Cypriniformes</taxon>
        <taxon>Cyprinidae</taxon>
        <taxon>Labeoninae</taxon>
        <taxon>Labeonini</taxon>
        <taxon>Cirrhinus</taxon>
    </lineage>
</organism>
<evidence type="ECO:0000256" key="1">
    <source>
        <dbReference type="SAM" id="MobiDB-lite"/>
    </source>
</evidence>
<dbReference type="AlphaFoldDB" id="A0ABD0RFE8"/>
<name>A0ABD0RFE8_CIRMR</name>
<evidence type="ECO:0000313" key="5">
    <source>
        <dbReference type="Proteomes" id="UP001529510"/>
    </source>
</evidence>
<feature type="domain" description="ZNF598 C2H2 zinc finger" evidence="3">
    <location>
        <begin position="77"/>
        <end position="109"/>
    </location>
</feature>
<evidence type="ECO:0008006" key="6">
    <source>
        <dbReference type="Google" id="ProtNLM"/>
    </source>
</evidence>
<dbReference type="EMBL" id="JAMKFB020000003">
    <property type="protein sequence ID" value="KAL0197269.1"/>
    <property type="molecule type" value="Genomic_DNA"/>
</dbReference>
<comment type="caution">
    <text evidence="4">The sequence shown here is derived from an EMBL/GenBank/DDBJ whole genome shotgun (WGS) entry which is preliminary data.</text>
</comment>
<evidence type="ECO:0000259" key="2">
    <source>
        <dbReference type="Pfam" id="PF23202"/>
    </source>
</evidence>
<feature type="region of interest" description="Disordered" evidence="1">
    <location>
        <begin position="50"/>
        <end position="72"/>
    </location>
</feature>
<protein>
    <recommendedName>
        <fullName evidence="6">UBZ3-type domain-containing protein</fullName>
    </recommendedName>
</protein>
<dbReference type="Pfam" id="PF23208">
    <property type="entry name" value="zf_C2H2_ZNF598"/>
    <property type="match status" value="1"/>
</dbReference>